<evidence type="ECO:0000256" key="8">
    <source>
        <dbReference type="ARBA" id="ARBA00022989"/>
    </source>
</evidence>
<feature type="transmembrane region" description="Helical" evidence="12">
    <location>
        <begin position="20"/>
        <end position="44"/>
    </location>
</feature>
<evidence type="ECO:0000256" key="7">
    <source>
        <dbReference type="ARBA" id="ARBA00022984"/>
    </source>
</evidence>
<evidence type="ECO:0000256" key="2">
    <source>
        <dbReference type="ARBA" id="ARBA00005583"/>
    </source>
</evidence>
<dbReference type="InterPro" id="IPR003524">
    <property type="entry name" value="PNAcMuramoyl-5peptid_Trfase"/>
</dbReference>
<comment type="function">
    <text evidence="12">Catalyzes the initial step of the lipid cycle reactions in the biosynthesis of the cell wall peptidoglycan: transfers peptidoglycan precursor phospho-MurNAc-pentapeptide from UDP-MurNAc-pentapeptide onto the lipid carrier undecaprenyl phosphate, yielding undecaprenyl-pyrophosphoryl-MurNAc-pentapeptide, known as lipid I.</text>
</comment>
<evidence type="ECO:0000256" key="13">
    <source>
        <dbReference type="NCBIfam" id="TIGR00445"/>
    </source>
</evidence>
<evidence type="ECO:0000256" key="10">
    <source>
        <dbReference type="ARBA" id="ARBA00023306"/>
    </source>
</evidence>
<evidence type="ECO:0000256" key="5">
    <source>
        <dbReference type="ARBA" id="ARBA00022692"/>
    </source>
</evidence>
<feature type="transmembrane region" description="Helical" evidence="12">
    <location>
        <begin position="245"/>
        <end position="262"/>
    </location>
</feature>
<dbReference type="PANTHER" id="PTHR22926">
    <property type="entry name" value="PHOSPHO-N-ACETYLMURAMOYL-PENTAPEPTIDE-TRANSFERASE"/>
    <property type="match status" value="1"/>
</dbReference>
<sequence length="366" mass="39908">MLSYLADFEHIFGPLRLFRYLTLRSAFAGLTALGVGFIFGPWIFAKLRELRAKQAFRGEDEVGQLAELHAAKAQTPTMGGLMICVSVVISAVLWARPNVYVYTALLIYVGLTVIGFLDDYLKVARRNSDGLSGRWKLLGQAALTGLALLLLLSFPESAGKMRELWVPFYKDMLMSSMPLWLLAPFLFLVLAGSSNAINLTDGVDGLAIGCTVTVALAYAIMAYAAGNAIIADYLFISFIPGTGELTVVCAALLGASLAFLWYNSHPAEVFMGDTGSLALGGLIGMIAFMVHQPFTLVIVGGIFVMEAGSVILQVGSFKTRGKRIFKMSPIHHHFELKGWHENKVVIRFWILSLIFAMAGLATLKLR</sequence>
<comment type="cofactor">
    <cofactor evidence="12 14">
        <name>Mg(2+)</name>
        <dbReference type="ChEBI" id="CHEBI:18420"/>
    </cofactor>
</comment>
<keyword evidence="9 12" id="KW-0472">Membrane</keyword>
<feature type="binding site" evidence="14">
    <location>
        <position position="198"/>
    </location>
    <ligand>
        <name>Mg(2+)</name>
        <dbReference type="ChEBI" id="CHEBI:18420"/>
    </ligand>
</feature>
<feature type="transmembrane region" description="Helical" evidence="12">
    <location>
        <begin position="296"/>
        <end position="317"/>
    </location>
</feature>
<dbReference type="GO" id="GO:0051301">
    <property type="term" value="P:cell division"/>
    <property type="evidence" value="ECO:0007669"/>
    <property type="project" value="UniProtKB-KW"/>
</dbReference>
<evidence type="ECO:0000313" key="16">
    <source>
        <dbReference type="Proteomes" id="UP000247099"/>
    </source>
</evidence>
<keyword evidence="12 14" id="KW-0460">Magnesium</keyword>
<comment type="catalytic activity">
    <reaction evidence="12">
        <text>UDP-N-acetyl-alpha-D-muramoyl-L-alanyl-gamma-D-glutamyl-meso-2,6-diaminopimeloyl-D-alanyl-D-alanine + di-trans,octa-cis-undecaprenyl phosphate = di-trans,octa-cis-undecaprenyl diphospho-N-acetyl-alpha-D-muramoyl-L-alanyl-D-glutamyl-meso-2,6-diaminopimeloyl-D-alanyl-D-alanine + UMP</text>
        <dbReference type="Rhea" id="RHEA:28386"/>
        <dbReference type="ChEBI" id="CHEBI:57865"/>
        <dbReference type="ChEBI" id="CHEBI:60392"/>
        <dbReference type="ChEBI" id="CHEBI:61386"/>
        <dbReference type="ChEBI" id="CHEBI:61387"/>
        <dbReference type="EC" id="2.7.8.13"/>
    </reaction>
</comment>
<dbReference type="GO" id="GO:0071555">
    <property type="term" value="P:cell wall organization"/>
    <property type="evidence" value="ECO:0007669"/>
    <property type="project" value="UniProtKB-KW"/>
</dbReference>
<dbReference type="OrthoDB" id="9805475at2"/>
<keyword evidence="4 12" id="KW-0808">Transferase</keyword>
<keyword evidence="5 12" id="KW-0812">Transmembrane</keyword>
<keyword evidence="3 12" id="KW-0132">Cell division</keyword>
<protein>
    <recommendedName>
        <fullName evidence="12 13">Phospho-N-acetylmuramoyl-pentapeptide-transferase</fullName>
        <ecNumber evidence="12 13">2.7.8.13</ecNumber>
    </recommendedName>
    <alternativeName>
        <fullName evidence="12">UDP-MurNAc-pentapeptide phosphotransferase</fullName>
    </alternativeName>
</protein>
<evidence type="ECO:0000256" key="9">
    <source>
        <dbReference type="ARBA" id="ARBA00023136"/>
    </source>
</evidence>
<proteinExistence type="inferred from homology"/>
<comment type="subcellular location">
    <subcellularLocation>
        <location evidence="12">Cell membrane</location>
        <topology evidence="12">Multi-pass membrane protein</topology>
    </subcellularLocation>
    <subcellularLocation>
        <location evidence="1">Membrane</location>
        <topology evidence="1">Multi-pass membrane protein</topology>
    </subcellularLocation>
</comment>
<dbReference type="InterPro" id="IPR018480">
    <property type="entry name" value="PNAcMuramoyl-5peptid_Trfase_CS"/>
</dbReference>
<feature type="transmembrane region" description="Helical" evidence="12">
    <location>
        <begin position="100"/>
        <end position="117"/>
    </location>
</feature>
<evidence type="ECO:0000256" key="12">
    <source>
        <dbReference type="HAMAP-Rule" id="MF_00038"/>
    </source>
</evidence>
<dbReference type="PROSITE" id="PS01348">
    <property type="entry name" value="MRAY_2"/>
    <property type="match status" value="1"/>
</dbReference>
<dbReference type="GO" id="GO:0005886">
    <property type="term" value="C:plasma membrane"/>
    <property type="evidence" value="ECO:0007669"/>
    <property type="project" value="UniProtKB-SubCell"/>
</dbReference>
<dbReference type="InterPro" id="IPR000715">
    <property type="entry name" value="Glycosyl_transferase_4"/>
</dbReference>
<feature type="transmembrane region" description="Helical" evidence="12">
    <location>
        <begin position="269"/>
        <end position="290"/>
    </location>
</feature>
<dbReference type="RefSeq" id="WP_110130251.1">
    <property type="nucleotide sequence ID" value="NZ_QHJQ01000002.1"/>
</dbReference>
<keyword evidence="8 12" id="KW-1133">Transmembrane helix</keyword>
<keyword evidence="7 12" id="KW-0573">Peptidoglycan synthesis</keyword>
<feature type="transmembrane region" description="Helical" evidence="12">
    <location>
        <begin position="137"/>
        <end position="154"/>
    </location>
</feature>
<dbReference type="Pfam" id="PF00953">
    <property type="entry name" value="Glycos_transf_4"/>
    <property type="match status" value="1"/>
</dbReference>
<dbReference type="GO" id="GO:0051992">
    <property type="term" value="F:UDP-N-acetylmuramoyl-L-alanyl-D-glutamyl-meso-2,6-diaminopimelyl-D-alanyl-D-alanine:undecaprenyl-phosphate transferase activity"/>
    <property type="evidence" value="ECO:0007669"/>
    <property type="project" value="RHEA"/>
</dbReference>
<evidence type="ECO:0000256" key="4">
    <source>
        <dbReference type="ARBA" id="ARBA00022679"/>
    </source>
</evidence>
<dbReference type="NCBIfam" id="TIGR00445">
    <property type="entry name" value="mraY"/>
    <property type="match status" value="1"/>
</dbReference>
<dbReference type="CDD" id="cd06852">
    <property type="entry name" value="GT_MraY"/>
    <property type="match status" value="1"/>
</dbReference>
<evidence type="ECO:0000256" key="14">
    <source>
        <dbReference type="PIRSR" id="PIRSR600715-1"/>
    </source>
</evidence>
<keyword evidence="12" id="KW-1003">Cell membrane</keyword>
<dbReference type="FunCoup" id="A0A317ZIB6">
    <property type="interactions" value="352"/>
</dbReference>
<dbReference type="EC" id="2.7.8.13" evidence="12 13"/>
<evidence type="ECO:0000256" key="6">
    <source>
        <dbReference type="ARBA" id="ARBA00022960"/>
    </source>
</evidence>
<comment type="caution">
    <text evidence="15">The sequence shown here is derived from an EMBL/GenBank/DDBJ whole genome shotgun (WGS) entry which is preliminary data.</text>
</comment>
<evidence type="ECO:0000256" key="1">
    <source>
        <dbReference type="ARBA" id="ARBA00004141"/>
    </source>
</evidence>
<dbReference type="HAMAP" id="MF_00038">
    <property type="entry name" value="MraY"/>
    <property type="match status" value="1"/>
</dbReference>
<keyword evidence="16" id="KW-1185">Reference proteome</keyword>
<dbReference type="AlphaFoldDB" id="A0A317ZIB6"/>
<comment type="pathway">
    <text evidence="12">Cell wall biogenesis; peptidoglycan biosynthesis.</text>
</comment>
<keyword evidence="10 12" id="KW-0131">Cell cycle</keyword>
<dbReference type="InParanoid" id="A0A317ZIB6"/>
<organism evidence="15 16">
    <name type="scientific">Coraliomargarita sinensis</name>
    <dbReference type="NCBI Taxonomy" id="2174842"/>
    <lineage>
        <taxon>Bacteria</taxon>
        <taxon>Pseudomonadati</taxon>
        <taxon>Verrucomicrobiota</taxon>
        <taxon>Opitutia</taxon>
        <taxon>Puniceicoccales</taxon>
        <taxon>Coraliomargaritaceae</taxon>
        <taxon>Coraliomargarita</taxon>
    </lineage>
</organism>
<keyword evidence="12 14" id="KW-0479">Metal-binding</keyword>
<evidence type="ECO:0000313" key="15">
    <source>
        <dbReference type="EMBL" id="PXA05250.1"/>
    </source>
</evidence>
<dbReference type="GO" id="GO:0008360">
    <property type="term" value="P:regulation of cell shape"/>
    <property type="evidence" value="ECO:0007669"/>
    <property type="project" value="UniProtKB-KW"/>
</dbReference>
<comment type="similarity">
    <text evidence="2 12">Belongs to the glycosyltransferase 4 family. MraY subfamily.</text>
</comment>
<dbReference type="Pfam" id="PF10555">
    <property type="entry name" value="MraY_sig1"/>
    <property type="match status" value="1"/>
</dbReference>
<dbReference type="Proteomes" id="UP000247099">
    <property type="component" value="Unassembled WGS sequence"/>
</dbReference>
<feature type="binding site" evidence="14">
    <location>
        <position position="273"/>
    </location>
    <ligand>
        <name>Mg(2+)</name>
        <dbReference type="ChEBI" id="CHEBI:18420"/>
    </ligand>
</feature>
<feature type="transmembrane region" description="Helical" evidence="12">
    <location>
        <begin position="174"/>
        <end position="193"/>
    </location>
</feature>
<evidence type="ECO:0000256" key="11">
    <source>
        <dbReference type="ARBA" id="ARBA00023316"/>
    </source>
</evidence>
<dbReference type="GO" id="GO:0008963">
    <property type="term" value="F:phospho-N-acetylmuramoyl-pentapeptide-transferase activity"/>
    <property type="evidence" value="ECO:0007669"/>
    <property type="project" value="UniProtKB-UniRule"/>
</dbReference>
<feature type="transmembrane region" description="Helical" evidence="12">
    <location>
        <begin position="344"/>
        <end position="363"/>
    </location>
</feature>
<gene>
    <name evidence="12" type="primary">mraY</name>
    <name evidence="15" type="ORF">DDZ13_04635</name>
</gene>
<feature type="transmembrane region" description="Helical" evidence="12">
    <location>
        <begin position="77"/>
        <end position="94"/>
    </location>
</feature>
<feature type="transmembrane region" description="Helical" evidence="12">
    <location>
        <begin position="205"/>
        <end position="225"/>
    </location>
</feature>
<reference evidence="15 16" key="1">
    <citation type="submission" date="2018-05" db="EMBL/GenBank/DDBJ databases">
        <title>Coraliomargarita sinensis sp. nov., isolated from a marine solar saltern.</title>
        <authorList>
            <person name="Zhou L.Y."/>
        </authorList>
    </citation>
    <scope>NUCLEOTIDE SEQUENCE [LARGE SCALE GENOMIC DNA]</scope>
    <source>
        <strain evidence="15 16">WN38</strain>
    </source>
</reference>
<name>A0A317ZIB6_9BACT</name>
<dbReference type="EMBL" id="QHJQ01000002">
    <property type="protein sequence ID" value="PXA05250.1"/>
    <property type="molecule type" value="Genomic_DNA"/>
</dbReference>
<dbReference type="PANTHER" id="PTHR22926:SF5">
    <property type="entry name" value="PHOSPHO-N-ACETYLMURAMOYL-PENTAPEPTIDE-TRANSFERASE HOMOLOG"/>
    <property type="match status" value="1"/>
</dbReference>
<keyword evidence="11 12" id="KW-0961">Cell wall biogenesis/degradation</keyword>
<keyword evidence="6 12" id="KW-0133">Cell shape</keyword>
<dbReference type="UniPathway" id="UPA00219"/>
<dbReference type="GO" id="GO:0009252">
    <property type="term" value="P:peptidoglycan biosynthetic process"/>
    <property type="evidence" value="ECO:0007669"/>
    <property type="project" value="UniProtKB-UniRule"/>
</dbReference>
<evidence type="ECO:0000256" key="3">
    <source>
        <dbReference type="ARBA" id="ARBA00022618"/>
    </source>
</evidence>
<dbReference type="GO" id="GO:0046872">
    <property type="term" value="F:metal ion binding"/>
    <property type="evidence" value="ECO:0007669"/>
    <property type="project" value="UniProtKB-KW"/>
</dbReference>
<accession>A0A317ZIB6</accession>